<dbReference type="AlphaFoldDB" id="A0A3R7M3K3"/>
<proteinExistence type="predicted"/>
<feature type="compositionally biased region" description="Basic and acidic residues" evidence="2">
    <location>
        <begin position="348"/>
        <end position="367"/>
    </location>
</feature>
<dbReference type="RefSeq" id="XP_029231139.1">
    <property type="nucleotide sequence ID" value="XM_029368755.1"/>
</dbReference>
<organism evidence="3 4">
    <name type="scientific">Trypanosoma conorhini</name>
    <dbReference type="NCBI Taxonomy" id="83891"/>
    <lineage>
        <taxon>Eukaryota</taxon>
        <taxon>Discoba</taxon>
        <taxon>Euglenozoa</taxon>
        <taxon>Kinetoplastea</taxon>
        <taxon>Metakinetoplastina</taxon>
        <taxon>Trypanosomatida</taxon>
        <taxon>Trypanosomatidae</taxon>
        <taxon>Trypanosoma</taxon>
    </lineage>
</organism>
<accession>A0A3R7M3K3</accession>
<protein>
    <submittedName>
        <fullName evidence="3">Uncharacterized protein</fullName>
    </submittedName>
</protein>
<evidence type="ECO:0000256" key="1">
    <source>
        <dbReference type="SAM" id="Coils"/>
    </source>
</evidence>
<comment type="caution">
    <text evidence="3">The sequence shown here is derived from an EMBL/GenBank/DDBJ whole genome shotgun (WGS) entry which is preliminary data.</text>
</comment>
<reference evidence="3 4" key="1">
    <citation type="journal article" date="2018" name="BMC Genomics">
        <title>Genomic comparison of Trypanosoma conorhini and Trypanosoma rangeli to Trypanosoma cruzi strains of high and low virulence.</title>
        <authorList>
            <person name="Bradwell K.R."/>
            <person name="Koparde V.N."/>
            <person name="Matveyev A.V."/>
            <person name="Serrano M.G."/>
            <person name="Alves J.M."/>
            <person name="Parikh H."/>
            <person name="Huang B."/>
            <person name="Lee V."/>
            <person name="Espinosa-Alvarez O."/>
            <person name="Ortiz P.A."/>
            <person name="Costa-Martins A.G."/>
            <person name="Teixeira M.M."/>
            <person name="Buck G.A."/>
        </authorList>
    </citation>
    <scope>NUCLEOTIDE SEQUENCE [LARGE SCALE GENOMIC DNA]</scope>
    <source>
        <strain evidence="3 4">025E</strain>
    </source>
</reference>
<evidence type="ECO:0000313" key="4">
    <source>
        <dbReference type="Proteomes" id="UP000284403"/>
    </source>
</evidence>
<keyword evidence="4" id="KW-1185">Reference proteome</keyword>
<name>A0A3R7M3K3_9TRYP</name>
<evidence type="ECO:0000313" key="3">
    <source>
        <dbReference type="EMBL" id="RNF25933.1"/>
    </source>
</evidence>
<evidence type="ECO:0000256" key="2">
    <source>
        <dbReference type="SAM" id="MobiDB-lite"/>
    </source>
</evidence>
<feature type="region of interest" description="Disordered" evidence="2">
    <location>
        <begin position="288"/>
        <end position="320"/>
    </location>
</feature>
<feature type="coiled-coil region" evidence="1">
    <location>
        <begin position="13"/>
        <end position="79"/>
    </location>
</feature>
<dbReference type="Proteomes" id="UP000284403">
    <property type="component" value="Unassembled WGS sequence"/>
</dbReference>
<dbReference type="EMBL" id="MKKU01000065">
    <property type="protein sequence ID" value="RNF25933.1"/>
    <property type="molecule type" value="Genomic_DNA"/>
</dbReference>
<dbReference type="GeneID" id="40315430"/>
<sequence>MDVVAPRASGKGAEEAEKRAAALARQLRVLLDEREDHLDALEGMQRAVQTSQVEAERLREELRVKFAQVEEVRRRASKEALWLVKSEWRDKLVELARSNTELLHEVRLRDSRIVELQQQMCEFNKLEEKDASLPERVTVLTAELLRGEKIMSEKDAVLYAYEARLERAERATLSALESQCKLEARCRELLQEQAEHLRAFAALSARNEHLETPLAEEKCGPGVGDGVTRTSALHTDMCEEATGTDADQSGKRESLVKLLLRRLAANEAEMQLRVRLLMWMSFVLQKRSAGPRKGGRTGPCTSQAPSPSFRDAPETNDGSNCLEEEVARLRREAKLHEETREQLQFARNELEKQKREHEWKEKANKEREDELSKVIETLLQQLTREPAEIICAKSELSARSNPPSCTSDEAPLSEAKASLSFATLQSVPNASSTQNELIPCCMSTAEKEEKEHAGEALSSAVESLPSLQDGSEVNAVIATLLSLHQEGLEEWRGRALLAEQRMEKWGATVSTLSLLLQRSILPYLLMLDEMYTTAVSDKMNMLVEEYFCRIEENSASMCEKSEFTTKYSKEFIILKYWSNWRLSMGASRLASLREKAARTVSCMAEQYEQLETITQRAMTRIRALEGASVDSCAAVAGI</sequence>
<feature type="region of interest" description="Disordered" evidence="2">
    <location>
        <begin position="346"/>
        <end position="367"/>
    </location>
</feature>
<keyword evidence="1" id="KW-0175">Coiled coil</keyword>
<dbReference type="OrthoDB" id="247989at2759"/>
<gene>
    <name evidence="3" type="ORF">Tco025E_01819</name>
</gene>